<protein>
    <submittedName>
        <fullName evidence="2">Uncharacterized protein</fullName>
    </submittedName>
</protein>
<dbReference type="Proteomes" id="UP000792457">
    <property type="component" value="Unassembled WGS sequence"/>
</dbReference>
<dbReference type="EMBL" id="KZ308556">
    <property type="protein sequence ID" value="KAG8231444.1"/>
    <property type="molecule type" value="Genomic_DNA"/>
</dbReference>
<name>A0A8K0KAA4_LADFU</name>
<sequence>MTPNPPATVGSEGCEGRGPLELEGSVAASFSSWPDEEEEDEEIDVDLEEDEDEEEDEEEEEEEEEYEMMMQRRGERLVASDSGGGGRRSVDSGRGASSEGGKSPNGEISSGAKRRSPKSQRQDCSDSSGSEGPSRKQSRPRRRGAGSRGTSGSVVNSCADRSNVHSSGRRRKTGLSARERNLRRLESNERERMRMHSLNDAFEVMAINE</sequence>
<evidence type="ECO:0000256" key="1">
    <source>
        <dbReference type="SAM" id="MobiDB-lite"/>
    </source>
</evidence>
<dbReference type="AlphaFoldDB" id="A0A8K0KAA4"/>
<feature type="compositionally biased region" description="Basic and acidic residues" evidence="1">
    <location>
        <begin position="177"/>
        <end position="187"/>
    </location>
</feature>
<proteinExistence type="predicted"/>
<feature type="compositionally biased region" description="Polar residues" evidence="1">
    <location>
        <begin position="154"/>
        <end position="166"/>
    </location>
</feature>
<gene>
    <name evidence="2" type="ORF">J437_LFUL000161</name>
</gene>
<keyword evidence="3" id="KW-1185">Reference proteome</keyword>
<organism evidence="2 3">
    <name type="scientific">Ladona fulva</name>
    <name type="common">Scarce chaser dragonfly</name>
    <name type="synonym">Libellula fulva</name>
    <dbReference type="NCBI Taxonomy" id="123851"/>
    <lineage>
        <taxon>Eukaryota</taxon>
        <taxon>Metazoa</taxon>
        <taxon>Ecdysozoa</taxon>
        <taxon>Arthropoda</taxon>
        <taxon>Hexapoda</taxon>
        <taxon>Insecta</taxon>
        <taxon>Pterygota</taxon>
        <taxon>Palaeoptera</taxon>
        <taxon>Odonata</taxon>
        <taxon>Epiprocta</taxon>
        <taxon>Anisoptera</taxon>
        <taxon>Libelluloidea</taxon>
        <taxon>Libellulidae</taxon>
        <taxon>Ladona</taxon>
    </lineage>
</organism>
<reference evidence="2" key="1">
    <citation type="submission" date="2013-04" db="EMBL/GenBank/DDBJ databases">
        <authorList>
            <person name="Qu J."/>
            <person name="Murali S.C."/>
            <person name="Bandaranaike D."/>
            <person name="Bellair M."/>
            <person name="Blankenburg K."/>
            <person name="Chao H."/>
            <person name="Dinh H."/>
            <person name="Doddapaneni H."/>
            <person name="Downs B."/>
            <person name="Dugan-Rocha S."/>
            <person name="Elkadiri S."/>
            <person name="Gnanaolivu R.D."/>
            <person name="Hernandez B."/>
            <person name="Javaid M."/>
            <person name="Jayaseelan J.C."/>
            <person name="Lee S."/>
            <person name="Li M."/>
            <person name="Ming W."/>
            <person name="Munidasa M."/>
            <person name="Muniz J."/>
            <person name="Nguyen L."/>
            <person name="Ongeri F."/>
            <person name="Osuji N."/>
            <person name="Pu L.-L."/>
            <person name="Puazo M."/>
            <person name="Qu C."/>
            <person name="Quiroz J."/>
            <person name="Raj R."/>
            <person name="Weissenberger G."/>
            <person name="Xin Y."/>
            <person name="Zou X."/>
            <person name="Han Y."/>
            <person name="Richards S."/>
            <person name="Worley K."/>
            <person name="Muzny D."/>
            <person name="Gibbs R."/>
        </authorList>
    </citation>
    <scope>NUCLEOTIDE SEQUENCE</scope>
    <source>
        <strain evidence="2">Sampled in the wild</strain>
    </source>
</reference>
<comment type="caution">
    <text evidence="2">The sequence shown here is derived from an EMBL/GenBank/DDBJ whole genome shotgun (WGS) entry which is preliminary data.</text>
</comment>
<accession>A0A8K0KAA4</accession>
<reference evidence="2" key="2">
    <citation type="submission" date="2017-10" db="EMBL/GenBank/DDBJ databases">
        <title>Ladona fulva Genome sequencing and assembly.</title>
        <authorList>
            <person name="Murali S."/>
            <person name="Richards S."/>
            <person name="Bandaranaike D."/>
            <person name="Bellair M."/>
            <person name="Blankenburg K."/>
            <person name="Chao H."/>
            <person name="Dinh H."/>
            <person name="Doddapaneni H."/>
            <person name="Dugan-Rocha S."/>
            <person name="Elkadiri S."/>
            <person name="Gnanaolivu R."/>
            <person name="Hernandez B."/>
            <person name="Skinner E."/>
            <person name="Javaid M."/>
            <person name="Lee S."/>
            <person name="Li M."/>
            <person name="Ming W."/>
            <person name="Munidasa M."/>
            <person name="Muniz J."/>
            <person name="Nguyen L."/>
            <person name="Hughes D."/>
            <person name="Osuji N."/>
            <person name="Pu L.-L."/>
            <person name="Puazo M."/>
            <person name="Qu C."/>
            <person name="Quiroz J."/>
            <person name="Raj R."/>
            <person name="Weissenberger G."/>
            <person name="Xin Y."/>
            <person name="Zou X."/>
            <person name="Han Y."/>
            <person name="Worley K."/>
            <person name="Muzny D."/>
            <person name="Gibbs R."/>
        </authorList>
    </citation>
    <scope>NUCLEOTIDE SEQUENCE</scope>
    <source>
        <strain evidence="2">Sampled in the wild</strain>
    </source>
</reference>
<feature type="region of interest" description="Disordered" evidence="1">
    <location>
        <begin position="1"/>
        <end position="187"/>
    </location>
</feature>
<evidence type="ECO:0000313" key="3">
    <source>
        <dbReference type="Proteomes" id="UP000792457"/>
    </source>
</evidence>
<feature type="compositionally biased region" description="Basic residues" evidence="1">
    <location>
        <begin position="136"/>
        <end position="145"/>
    </location>
</feature>
<evidence type="ECO:0000313" key="2">
    <source>
        <dbReference type="EMBL" id="KAG8231444.1"/>
    </source>
</evidence>
<feature type="compositionally biased region" description="Acidic residues" evidence="1">
    <location>
        <begin position="34"/>
        <end position="67"/>
    </location>
</feature>